<reference evidence="1" key="1">
    <citation type="journal article" date="2020" name="Stud. Mycol.">
        <title>101 Dothideomycetes genomes: a test case for predicting lifestyles and emergence of pathogens.</title>
        <authorList>
            <person name="Haridas S."/>
            <person name="Albert R."/>
            <person name="Binder M."/>
            <person name="Bloem J."/>
            <person name="Labutti K."/>
            <person name="Salamov A."/>
            <person name="Andreopoulos B."/>
            <person name="Baker S."/>
            <person name="Barry K."/>
            <person name="Bills G."/>
            <person name="Bluhm B."/>
            <person name="Cannon C."/>
            <person name="Castanera R."/>
            <person name="Culley D."/>
            <person name="Daum C."/>
            <person name="Ezra D."/>
            <person name="Gonzalez J."/>
            <person name="Henrissat B."/>
            <person name="Kuo A."/>
            <person name="Liang C."/>
            <person name="Lipzen A."/>
            <person name="Lutzoni F."/>
            <person name="Magnuson J."/>
            <person name="Mondo S."/>
            <person name="Nolan M."/>
            <person name="Ohm R."/>
            <person name="Pangilinan J."/>
            <person name="Park H.-J."/>
            <person name="Ramirez L."/>
            <person name="Alfaro M."/>
            <person name="Sun H."/>
            <person name="Tritt A."/>
            <person name="Yoshinaga Y."/>
            <person name="Zwiers L.-H."/>
            <person name="Turgeon B."/>
            <person name="Goodwin S."/>
            <person name="Spatafora J."/>
            <person name="Crous P."/>
            <person name="Grigoriev I."/>
        </authorList>
    </citation>
    <scope>NUCLEOTIDE SEQUENCE</scope>
    <source>
        <strain evidence="1">CBS 473.64</strain>
    </source>
</reference>
<gene>
    <name evidence="1" type="ORF">P280DRAFT_482765</name>
</gene>
<evidence type="ECO:0000313" key="2">
    <source>
        <dbReference type="Proteomes" id="UP000799753"/>
    </source>
</evidence>
<dbReference type="EMBL" id="MU006792">
    <property type="protein sequence ID" value="KAF2637868.1"/>
    <property type="molecule type" value="Genomic_DNA"/>
</dbReference>
<keyword evidence="2" id="KW-1185">Reference proteome</keyword>
<dbReference type="Proteomes" id="UP000799753">
    <property type="component" value="Unassembled WGS sequence"/>
</dbReference>
<dbReference type="OrthoDB" id="5279008at2759"/>
<dbReference type="CDD" id="cd09917">
    <property type="entry name" value="F-box_SF"/>
    <property type="match status" value="1"/>
</dbReference>
<evidence type="ECO:0008006" key="3">
    <source>
        <dbReference type="Google" id="ProtNLM"/>
    </source>
</evidence>
<protein>
    <recommendedName>
        <fullName evidence="3">F-box domain-containing protein</fullName>
    </recommendedName>
</protein>
<proteinExistence type="predicted"/>
<organism evidence="1 2">
    <name type="scientific">Massarina eburnea CBS 473.64</name>
    <dbReference type="NCBI Taxonomy" id="1395130"/>
    <lineage>
        <taxon>Eukaryota</taxon>
        <taxon>Fungi</taxon>
        <taxon>Dikarya</taxon>
        <taxon>Ascomycota</taxon>
        <taxon>Pezizomycotina</taxon>
        <taxon>Dothideomycetes</taxon>
        <taxon>Pleosporomycetidae</taxon>
        <taxon>Pleosporales</taxon>
        <taxon>Massarineae</taxon>
        <taxon>Massarinaceae</taxon>
        <taxon>Massarina</taxon>
    </lineage>
</organism>
<accession>A0A6A6RUD4</accession>
<dbReference type="SUPFAM" id="SSF81383">
    <property type="entry name" value="F-box domain"/>
    <property type="match status" value="1"/>
</dbReference>
<dbReference type="AlphaFoldDB" id="A0A6A6RUD4"/>
<name>A0A6A6RUD4_9PLEO</name>
<sequence length="345" mass="38732">MAEKGLSALPMELVSQICLDLSEEDIHRLRLTCRPLGQKTSHAFYTTHFRTSAFMITRDSLQTLVDFSKKPQIAGTIKQLKLVLVTFPTAEKARLDGKTSAAEHLEEASAALSLDEDGSSKHLKELSQKRVRARRRMYGWNQQDQNLLRTTGVDADLLTEALLNLTALESIATCAIYDPDMKPPWGLRKLVNELGMRPSTSHLHSARYMLKTVQEANERTVFAAHSVGVVLGAISRSGIKLKDTLSIDGAPGDLSFSKTPSSRKLTPTSTPANTFAESQIESLPFSDLKSFDIFLDGNYRRYLDRILRRTQTHIERIEMPWLPKYFPTMTSLQYLCIRAGRPGYT</sequence>
<dbReference type="InterPro" id="IPR036047">
    <property type="entry name" value="F-box-like_dom_sf"/>
</dbReference>
<evidence type="ECO:0000313" key="1">
    <source>
        <dbReference type="EMBL" id="KAF2637868.1"/>
    </source>
</evidence>